<evidence type="ECO:0000256" key="1">
    <source>
        <dbReference type="ARBA" id="ARBA00006139"/>
    </source>
</evidence>
<reference evidence="13 14" key="2">
    <citation type="submission" date="2023-06" db="EMBL/GenBank/DDBJ databases">
        <authorList>
            <person name="Zeman M."/>
            <person name="Kubasova T."/>
            <person name="Jahodarova E."/>
            <person name="Nykrynova M."/>
            <person name="Rychlik I."/>
        </authorList>
    </citation>
    <scope>NUCLEOTIDE SEQUENCE [LARGE SCALE GENOMIC DNA]</scope>
    <source>
        <strain evidence="13 14">154_Feed</strain>
    </source>
</reference>
<comment type="caution">
    <text evidence="13">The sequence shown here is derived from an EMBL/GenBank/DDBJ whole genome shotgun (WGS) entry which is preliminary data.</text>
</comment>
<evidence type="ECO:0000256" key="11">
    <source>
        <dbReference type="RuleBase" id="RU004181"/>
    </source>
</evidence>
<dbReference type="PANTHER" id="PTHR33695:SF1">
    <property type="entry name" value="LIPOPROTEIN SIGNAL PEPTIDASE"/>
    <property type="match status" value="1"/>
</dbReference>
<evidence type="ECO:0000256" key="8">
    <source>
        <dbReference type="ARBA" id="ARBA00023136"/>
    </source>
</evidence>
<keyword evidence="2 9" id="KW-1003">Cell membrane</keyword>
<evidence type="ECO:0000256" key="2">
    <source>
        <dbReference type="ARBA" id="ARBA00022475"/>
    </source>
</evidence>
<dbReference type="EC" id="3.4.23.36" evidence="9"/>
<comment type="pathway">
    <text evidence="9">Protein modification; lipoprotein biosynthesis (signal peptide cleavage).</text>
</comment>
<comment type="function">
    <text evidence="9 10">This protein specifically catalyzes the removal of signal peptides from prolipoproteins.</text>
</comment>
<dbReference type="Pfam" id="PF01252">
    <property type="entry name" value="Peptidase_A8"/>
    <property type="match status" value="1"/>
</dbReference>
<keyword evidence="8 9" id="KW-0472">Membrane</keyword>
<gene>
    <name evidence="9 13" type="primary">lspA</name>
    <name evidence="13" type="ORF">QUW28_00795</name>
</gene>
<feature type="region of interest" description="Disordered" evidence="12">
    <location>
        <begin position="166"/>
        <end position="195"/>
    </location>
</feature>
<dbReference type="NCBIfam" id="TIGR00077">
    <property type="entry name" value="lspA"/>
    <property type="match status" value="1"/>
</dbReference>
<keyword evidence="5 9" id="KW-0064">Aspartyl protease</keyword>
<sequence>MDRKTQDVKPPRAWRLAVAAAFAVAFLAVDQLTKVLVRATLGSGTVGVQLIPGIIGFEYVENTGVAFGMASGYGYTFVLLAAVVVVVSIAYLWRAPLISRLEAVGLGMLAGGAIGNAFDRLVFGFVTDFIATEFINFPVFNVADIGITVGVVIAFVGFLFSPANAEAKRRAEEDRAERLARRSDSKKGDDTRKGR</sequence>
<feature type="transmembrane region" description="Helical" evidence="9">
    <location>
        <begin position="139"/>
        <end position="160"/>
    </location>
</feature>
<dbReference type="InterPro" id="IPR001872">
    <property type="entry name" value="Peptidase_A8"/>
</dbReference>
<evidence type="ECO:0000256" key="6">
    <source>
        <dbReference type="ARBA" id="ARBA00022801"/>
    </source>
</evidence>
<evidence type="ECO:0000256" key="12">
    <source>
        <dbReference type="SAM" id="MobiDB-lite"/>
    </source>
</evidence>
<keyword evidence="6 9" id="KW-0378">Hydrolase</keyword>
<feature type="transmembrane region" description="Helical" evidence="9">
    <location>
        <begin position="72"/>
        <end position="93"/>
    </location>
</feature>
<dbReference type="PANTHER" id="PTHR33695">
    <property type="entry name" value="LIPOPROTEIN SIGNAL PEPTIDASE"/>
    <property type="match status" value="1"/>
</dbReference>
<reference evidence="14" key="1">
    <citation type="submission" date="2023-06" db="EMBL/GenBank/DDBJ databases">
        <title>Identification and characterization of horizontal gene transfer across gut microbiota members of farm animals based on homology search.</title>
        <authorList>
            <person name="Zeman M."/>
            <person name="Kubasova T."/>
            <person name="Jahodarova E."/>
            <person name="Nykrynova M."/>
            <person name="Rychlik I."/>
        </authorList>
    </citation>
    <scope>NUCLEOTIDE SEQUENCE [LARGE SCALE GENOMIC DNA]</scope>
    <source>
        <strain evidence="14">154_Feed</strain>
    </source>
</reference>
<keyword evidence="14" id="KW-1185">Reference proteome</keyword>
<keyword evidence="4 9" id="KW-0812">Transmembrane</keyword>
<dbReference type="GO" id="GO:0004190">
    <property type="term" value="F:aspartic-type endopeptidase activity"/>
    <property type="evidence" value="ECO:0007669"/>
    <property type="project" value="UniProtKB-EC"/>
</dbReference>
<evidence type="ECO:0000313" key="13">
    <source>
        <dbReference type="EMBL" id="MDM8274041.1"/>
    </source>
</evidence>
<dbReference type="HAMAP" id="MF_00161">
    <property type="entry name" value="LspA"/>
    <property type="match status" value="1"/>
</dbReference>
<feature type="transmembrane region" description="Helical" evidence="9">
    <location>
        <begin position="105"/>
        <end position="127"/>
    </location>
</feature>
<evidence type="ECO:0000313" key="14">
    <source>
        <dbReference type="Proteomes" id="UP001529421"/>
    </source>
</evidence>
<protein>
    <recommendedName>
        <fullName evidence="9">Lipoprotein signal peptidase</fullName>
        <ecNumber evidence="9">3.4.23.36</ecNumber>
    </recommendedName>
    <alternativeName>
        <fullName evidence="9">Prolipoprotein signal peptidase</fullName>
    </alternativeName>
    <alternativeName>
        <fullName evidence="9">Signal peptidase II</fullName>
        <shortName evidence="9">SPase II</shortName>
    </alternativeName>
</protein>
<keyword evidence="3 9" id="KW-0645">Protease</keyword>
<feature type="active site" evidence="9">
    <location>
        <position position="144"/>
    </location>
</feature>
<dbReference type="RefSeq" id="WP_289543775.1">
    <property type="nucleotide sequence ID" value="NZ_JAUDDZ010000001.1"/>
</dbReference>
<proteinExistence type="inferred from homology"/>
<keyword evidence="7 9" id="KW-1133">Transmembrane helix</keyword>
<comment type="similarity">
    <text evidence="1 9 11">Belongs to the peptidase A8 family.</text>
</comment>
<dbReference type="EMBL" id="JAUDDZ010000001">
    <property type="protein sequence ID" value="MDM8274041.1"/>
    <property type="molecule type" value="Genomic_DNA"/>
</dbReference>
<evidence type="ECO:0000256" key="10">
    <source>
        <dbReference type="RuleBase" id="RU000594"/>
    </source>
</evidence>
<feature type="active site" evidence="9">
    <location>
        <position position="128"/>
    </location>
</feature>
<feature type="transmembrane region" description="Helical" evidence="9">
    <location>
        <begin position="41"/>
        <end position="60"/>
    </location>
</feature>
<evidence type="ECO:0000256" key="7">
    <source>
        <dbReference type="ARBA" id="ARBA00022989"/>
    </source>
</evidence>
<evidence type="ECO:0000256" key="3">
    <source>
        <dbReference type="ARBA" id="ARBA00022670"/>
    </source>
</evidence>
<accession>A0ABT7V6C3</accession>
<comment type="catalytic activity">
    <reaction evidence="9 10">
        <text>Release of signal peptides from bacterial membrane prolipoproteins. Hydrolyzes -Xaa-Yaa-Zaa-|-(S,diacylglyceryl)Cys-, in which Xaa is hydrophobic (preferably Leu), and Yaa (Ala or Ser) and Zaa (Gly or Ala) have small, neutral side chains.</text>
        <dbReference type="EC" id="3.4.23.36"/>
    </reaction>
</comment>
<dbReference type="Proteomes" id="UP001529421">
    <property type="component" value="Unassembled WGS sequence"/>
</dbReference>
<organism evidence="13 14">
    <name type="scientific">Enorma phocaeensis</name>
    <dbReference type="NCBI Taxonomy" id="1871019"/>
    <lineage>
        <taxon>Bacteria</taxon>
        <taxon>Bacillati</taxon>
        <taxon>Actinomycetota</taxon>
        <taxon>Coriobacteriia</taxon>
        <taxon>Coriobacteriales</taxon>
        <taxon>Coriobacteriaceae</taxon>
        <taxon>Enorma</taxon>
    </lineage>
</organism>
<comment type="subcellular location">
    <subcellularLocation>
        <location evidence="9">Cell membrane</location>
        <topology evidence="9">Multi-pass membrane protein</topology>
    </subcellularLocation>
</comment>
<evidence type="ECO:0000256" key="9">
    <source>
        <dbReference type="HAMAP-Rule" id="MF_00161"/>
    </source>
</evidence>
<name>A0ABT7V6C3_9ACTN</name>
<dbReference type="PROSITE" id="PS00855">
    <property type="entry name" value="SPASE_II"/>
    <property type="match status" value="1"/>
</dbReference>
<evidence type="ECO:0000256" key="5">
    <source>
        <dbReference type="ARBA" id="ARBA00022750"/>
    </source>
</evidence>
<dbReference type="PRINTS" id="PR00781">
    <property type="entry name" value="LIPOSIGPTASE"/>
</dbReference>
<evidence type="ECO:0000256" key="4">
    <source>
        <dbReference type="ARBA" id="ARBA00022692"/>
    </source>
</evidence>